<protein>
    <submittedName>
        <fullName evidence="1">Uncharacterized protein</fullName>
    </submittedName>
</protein>
<reference evidence="1 2" key="1">
    <citation type="submission" date="2016-10" db="EMBL/GenBank/DDBJ databases">
        <authorList>
            <person name="Varghese N."/>
            <person name="Submissions S."/>
        </authorList>
    </citation>
    <scope>NUCLEOTIDE SEQUENCE [LARGE SCALE GENOMIC DNA]</scope>
    <source>
        <strain evidence="1 2">DSM 18839</strain>
    </source>
</reference>
<comment type="caution">
    <text evidence="1">The sequence shown here is derived from an EMBL/GenBank/DDBJ whole genome shotgun (WGS) entry which is preliminary data.</text>
</comment>
<name>A0A8G2BGY2_9PROT</name>
<dbReference type="OrthoDB" id="7365735at2"/>
<sequence length="99" mass="10275">MRTLGQGPLRAVLVVACVGLLAGCAEVGASMRSAVNGVTTAFDPPKEQPTPAIEPRYCYRTLGKVNCYPQPLPASEANRLVGYQGPAPRAHSGTGPLSP</sequence>
<keyword evidence="2" id="KW-1185">Reference proteome</keyword>
<evidence type="ECO:0000313" key="1">
    <source>
        <dbReference type="EMBL" id="SDF64261.1"/>
    </source>
</evidence>
<dbReference type="EMBL" id="FNBW01000005">
    <property type="protein sequence ID" value="SDF64261.1"/>
    <property type="molecule type" value="Genomic_DNA"/>
</dbReference>
<dbReference type="PROSITE" id="PS51257">
    <property type="entry name" value="PROKAR_LIPOPROTEIN"/>
    <property type="match status" value="1"/>
</dbReference>
<gene>
    <name evidence="1" type="ORF">SAMN05660686_01891</name>
</gene>
<proteinExistence type="predicted"/>
<dbReference type="Proteomes" id="UP000198615">
    <property type="component" value="Unassembled WGS sequence"/>
</dbReference>
<evidence type="ECO:0000313" key="2">
    <source>
        <dbReference type="Proteomes" id="UP000198615"/>
    </source>
</evidence>
<organism evidence="1 2">
    <name type="scientific">Thalassobaculum litoreum DSM 18839</name>
    <dbReference type="NCBI Taxonomy" id="1123362"/>
    <lineage>
        <taxon>Bacteria</taxon>
        <taxon>Pseudomonadati</taxon>
        <taxon>Pseudomonadota</taxon>
        <taxon>Alphaproteobacteria</taxon>
        <taxon>Rhodospirillales</taxon>
        <taxon>Thalassobaculaceae</taxon>
        <taxon>Thalassobaculum</taxon>
    </lineage>
</organism>
<accession>A0A8G2BGY2</accession>
<dbReference type="AlphaFoldDB" id="A0A8G2BGY2"/>
<dbReference type="RefSeq" id="WP_139189196.1">
    <property type="nucleotide sequence ID" value="NZ_FNBW01000005.1"/>
</dbReference>